<accession>A0A1M7ZYC8</accession>
<evidence type="ECO:0000313" key="3">
    <source>
        <dbReference type="Proteomes" id="UP000184611"/>
    </source>
</evidence>
<sequence>MINPSANGWIDKFFTENNANFIDFHHDILSFYEDCRSTGFIYGYVVRYQLQNQINTSKWSYDEVTKVGFLNTLFSLYRIVKSNGTKEDFINSVYQFYKIIQPENLNFIKKLLPEGSYSSRLEKVIDERIQTNNNTISKNFSHIITNALLFIDVLAFEHYLKKETLPADYLKNIESDCIKIVSLALKIKERKSKYDELLVKLFENSIRYTKFNTIENIELSEIKLMRHTSLLEKLYLLDIAQMALWSDEKLESNEVVFLKQLTQNLELDPSLLNKSVHEINDFIEKYKSEIPFFNYSNPIKHFYDQANKNVTKLIIRNKDRLTKEIKESGELMQLLAKSTRKDLSKEEKKKVKKQLLDICKTVPSLTIFLLPGGGLLLPILIKFIPQLLPSAFNENLDD</sequence>
<gene>
    <name evidence="2" type="ORF">SAMN05443547_2247</name>
</gene>
<evidence type="ECO:0000259" key="1">
    <source>
        <dbReference type="Pfam" id="PF07766"/>
    </source>
</evidence>
<dbReference type="InterPro" id="IPR033122">
    <property type="entry name" value="LETM1-like_RBD"/>
</dbReference>
<dbReference type="Pfam" id="PF07766">
    <property type="entry name" value="LETM1_RBD"/>
    <property type="match status" value="1"/>
</dbReference>
<dbReference type="GO" id="GO:0043022">
    <property type="term" value="F:ribosome binding"/>
    <property type="evidence" value="ECO:0007669"/>
    <property type="project" value="InterPro"/>
</dbReference>
<reference evidence="3" key="1">
    <citation type="submission" date="2016-12" db="EMBL/GenBank/DDBJ databases">
        <authorList>
            <person name="Varghese N."/>
            <person name="Submissions S."/>
        </authorList>
    </citation>
    <scope>NUCLEOTIDE SEQUENCE [LARGE SCALE GENOMIC DNA]</scope>
    <source>
        <strain evidence="3">DSM 18830</strain>
    </source>
</reference>
<evidence type="ECO:0000313" key="2">
    <source>
        <dbReference type="EMBL" id="SHO73871.1"/>
    </source>
</evidence>
<dbReference type="RefSeq" id="WP_073584448.1">
    <property type="nucleotide sequence ID" value="NZ_CBCSEA010000007.1"/>
</dbReference>
<protein>
    <submittedName>
        <fullName evidence="2">LETM1-like protein</fullName>
    </submittedName>
</protein>
<dbReference type="STRING" id="416016.SAMN05443547_2247"/>
<dbReference type="Proteomes" id="UP000184611">
    <property type="component" value="Unassembled WGS sequence"/>
</dbReference>
<dbReference type="NCBIfam" id="NF040639">
    <property type="entry name" value="LETM1_rel_film"/>
    <property type="match status" value="1"/>
</dbReference>
<dbReference type="OrthoDB" id="1421172at2"/>
<feature type="domain" description="Letm1 RBD" evidence="1">
    <location>
        <begin position="343"/>
        <end position="395"/>
    </location>
</feature>
<name>A0A1M7ZYC8_9FLAO</name>
<dbReference type="EMBL" id="FRYK01000004">
    <property type="protein sequence ID" value="SHO73871.1"/>
    <property type="molecule type" value="Genomic_DNA"/>
</dbReference>
<organism evidence="2 3">
    <name type="scientific">Flavobacterium cucumis</name>
    <dbReference type="NCBI Taxonomy" id="416016"/>
    <lineage>
        <taxon>Bacteria</taxon>
        <taxon>Pseudomonadati</taxon>
        <taxon>Bacteroidota</taxon>
        <taxon>Flavobacteriia</taxon>
        <taxon>Flavobacteriales</taxon>
        <taxon>Flavobacteriaceae</taxon>
        <taxon>Flavobacterium</taxon>
    </lineage>
</organism>
<keyword evidence="3" id="KW-1185">Reference proteome</keyword>
<dbReference type="AlphaFoldDB" id="A0A1M7ZYC8"/>
<proteinExistence type="predicted"/>